<evidence type="ECO:0000313" key="2">
    <source>
        <dbReference type="EMBL" id="MDJ1499471.1"/>
    </source>
</evidence>
<feature type="transmembrane region" description="Helical" evidence="1">
    <location>
        <begin position="48"/>
        <end position="66"/>
    </location>
</feature>
<accession>A0AAE3UCK5</accession>
<keyword evidence="1" id="KW-0812">Transmembrane</keyword>
<evidence type="ECO:0000256" key="1">
    <source>
        <dbReference type="SAM" id="Phobius"/>
    </source>
</evidence>
<protein>
    <submittedName>
        <fullName evidence="2">Uncharacterized protein</fullName>
    </submittedName>
</protein>
<feature type="transmembrane region" description="Helical" evidence="1">
    <location>
        <begin position="86"/>
        <end position="104"/>
    </location>
</feature>
<name>A0AAE3UCK5_9BACT</name>
<keyword evidence="3" id="KW-1185">Reference proteome</keyword>
<organism evidence="2 3">
    <name type="scientific">Xanthocytophaga agilis</name>
    <dbReference type="NCBI Taxonomy" id="3048010"/>
    <lineage>
        <taxon>Bacteria</taxon>
        <taxon>Pseudomonadati</taxon>
        <taxon>Bacteroidota</taxon>
        <taxon>Cytophagia</taxon>
        <taxon>Cytophagales</taxon>
        <taxon>Rhodocytophagaceae</taxon>
        <taxon>Xanthocytophaga</taxon>
    </lineage>
</organism>
<dbReference type="Proteomes" id="UP001232063">
    <property type="component" value="Unassembled WGS sequence"/>
</dbReference>
<comment type="caution">
    <text evidence="2">The sequence shown here is derived from an EMBL/GenBank/DDBJ whole genome shotgun (WGS) entry which is preliminary data.</text>
</comment>
<gene>
    <name evidence="2" type="ORF">QNI22_02375</name>
</gene>
<dbReference type="EMBL" id="JASJOU010000001">
    <property type="protein sequence ID" value="MDJ1499471.1"/>
    <property type="molecule type" value="Genomic_DNA"/>
</dbReference>
<proteinExistence type="predicted"/>
<keyword evidence="1" id="KW-0472">Membrane</keyword>
<sequence>MKYKFETPEFGISAQGIHLLRNRYNYQTYSFQDIDTIQIGQGRLVNNWILIFLIGLALTAGALYYIYNLYLAFIEERVSHFYVEQILIPVLPLFVGMYCLWTSLRKGKTLTILYNGKTKCLPLVRLEKNNQLEVFRCYLHEQDSLKGKVV</sequence>
<keyword evidence="1" id="KW-1133">Transmembrane helix</keyword>
<reference evidence="2" key="1">
    <citation type="submission" date="2023-05" db="EMBL/GenBank/DDBJ databases">
        <authorList>
            <person name="Zhang X."/>
        </authorList>
    </citation>
    <scope>NUCLEOTIDE SEQUENCE</scope>
    <source>
        <strain evidence="2">BD1B2-1</strain>
    </source>
</reference>
<dbReference type="RefSeq" id="WP_314508992.1">
    <property type="nucleotide sequence ID" value="NZ_JASJOU010000001.1"/>
</dbReference>
<dbReference type="AlphaFoldDB" id="A0AAE3UCK5"/>
<evidence type="ECO:0000313" key="3">
    <source>
        <dbReference type="Proteomes" id="UP001232063"/>
    </source>
</evidence>